<organism evidence="1 2">
    <name type="scientific">Thiothrix eikelboomii</name>
    <dbReference type="NCBI Taxonomy" id="92487"/>
    <lineage>
        <taxon>Bacteria</taxon>
        <taxon>Pseudomonadati</taxon>
        <taxon>Pseudomonadota</taxon>
        <taxon>Gammaproteobacteria</taxon>
        <taxon>Thiotrichales</taxon>
        <taxon>Thiotrichaceae</taxon>
        <taxon>Thiothrix</taxon>
    </lineage>
</organism>
<dbReference type="PANTHER" id="PTHR38767:SF1">
    <property type="entry name" value="DNA POLYMERASE III SUBUNIT CHI"/>
    <property type="match status" value="1"/>
</dbReference>
<dbReference type="GO" id="GO:0006260">
    <property type="term" value="P:DNA replication"/>
    <property type="evidence" value="ECO:0007669"/>
    <property type="project" value="InterPro"/>
</dbReference>
<gene>
    <name evidence="1" type="ORF">SAMN02745130_01255</name>
</gene>
<dbReference type="GO" id="GO:0003887">
    <property type="term" value="F:DNA-directed DNA polymerase activity"/>
    <property type="evidence" value="ECO:0007669"/>
    <property type="project" value="InterPro"/>
</dbReference>
<dbReference type="EMBL" id="FUYB01000004">
    <property type="protein sequence ID" value="SKA73631.1"/>
    <property type="molecule type" value="Genomic_DNA"/>
</dbReference>
<dbReference type="RefSeq" id="WP_078921727.1">
    <property type="nucleotide sequence ID" value="NZ_FUYB01000004.1"/>
</dbReference>
<dbReference type="GO" id="GO:0032298">
    <property type="term" value="P:positive regulation of DNA-templated DNA replication initiation"/>
    <property type="evidence" value="ECO:0007669"/>
    <property type="project" value="TreeGrafter"/>
</dbReference>
<dbReference type="PANTHER" id="PTHR38767">
    <property type="entry name" value="DNA POLYMERASE III SUBUNIT CHI"/>
    <property type="match status" value="1"/>
</dbReference>
<dbReference type="STRING" id="92487.SAMN02745130_01255"/>
<sequence length="140" mass="16143">MTRIAFYVGSSQHLQARLLLACKLVEKALAQGLQVYIHTDQFSTSTRLDELLWTYSDLSFIPHALAPSTERGLKVLIGHDSEPPEPCELLINLSNETPSFFERFERMAEVLDQEETILVAGRKRYQTYRNHGYTLDYHQL</sequence>
<dbReference type="InterPro" id="IPR007459">
    <property type="entry name" value="DNA_pol3_chi"/>
</dbReference>
<reference evidence="1 2" key="1">
    <citation type="submission" date="2017-02" db="EMBL/GenBank/DDBJ databases">
        <authorList>
            <person name="Peterson S.W."/>
        </authorList>
    </citation>
    <scope>NUCLEOTIDE SEQUENCE [LARGE SCALE GENOMIC DNA]</scope>
    <source>
        <strain evidence="1 2">ATCC 49788</strain>
    </source>
</reference>
<name>A0A1T4WAA1_9GAMM</name>
<dbReference type="Pfam" id="PF04364">
    <property type="entry name" value="DNA_pol3_chi"/>
    <property type="match status" value="1"/>
</dbReference>
<evidence type="ECO:0000313" key="1">
    <source>
        <dbReference type="EMBL" id="SKA73631.1"/>
    </source>
</evidence>
<evidence type="ECO:0000313" key="2">
    <source>
        <dbReference type="Proteomes" id="UP000190460"/>
    </source>
</evidence>
<dbReference type="GO" id="GO:0003677">
    <property type="term" value="F:DNA binding"/>
    <property type="evidence" value="ECO:0007669"/>
    <property type="project" value="InterPro"/>
</dbReference>
<proteinExistence type="predicted"/>
<dbReference type="InterPro" id="IPR036768">
    <property type="entry name" value="PolIII_chi_sf"/>
</dbReference>
<dbReference type="OrthoDB" id="5297568at2"/>
<dbReference type="AlphaFoldDB" id="A0A1T4WAA1"/>
<dbReference type="Proteomes" id="UP000190460">
    <property type="component" value="Unassembled WGS sequence"/>
</dbReference>
<dbReference type="Gene3D" id="3.40.50.10110">
    <property type="entry name" value="DNA polymerase III subunit chi"/>
    <property type="match status" value="1"/>
</dbReference>
<dbReference type="SUPFAM" id="SSF102400">
    <property type="entry name" value="DNA polymerase III chi subunit"/>
    <property type="match status" value="1"/>
</dbReference>
<protein>
    <submittedName>
        <fullName evidence="1">DNA polymerase III, chi subunit</fullName>
    </submittedName>
</protein>
<keyword evidence="2" id="KW-1185">Reference proteome</keyword>
<accession>A0A1T4WAA1</accession>